<keyword evidence="3" id="KW-1185">Reference proteome</keyword>
<evidence type="ECO:0000313" key="2">
    <source>
        <dbReference type="EMBL" id="GER37981.1"/>
    </source>
</evidence>
<dbReference type="SUPFAM" id="SSF52540">
    <property type="entry name" value="P-loop containing nucleoside triphosphate hydrolases"/>
    <property type="match status" value="1"/>
</dbReference>
<dbReference type="EMBL" id="BKCP01005406">
    <property type="protein sequence ID" value="GER37981.1"/>
    <property type="molecule type" value="Genomic_DNA"/>
</dbReference>
<proteinExistence type="predicted"/>
<accession>A0A5A7PZC5</accession>
<reference evidence="3" key="1">
    <citation type="journal article" date="2019" name="Curr. Biol.">
        <title>Genome Sequence of Striga asiatica Provides Insight into the Evolution of Plant Parasitism.</title>
        <authorList>
            <person name="Yoshida S."/>
            <person name="Kim S."/>
            <person name="Wafula E.K."/>
            <person name="Tanskanen J."/>
            <person name="Kim Y.M."/>
            <person name="Honaas L."/>
            <person name="Yang Z."/>
            <person name="Spallek T."/>
            <person name="Conn C.E."/>
            <person name="Ichihashi Y."/>
            <person name="Cheong K."/>
            <person name="Cui S."/>
            <person name="Der J.P."/>
            <person name="Gundlach H."/>
            <person name="Jiao Y."/>
            <person name="Hori C."/>
            <person name="Ishida J.K."/>
            <person name="Kasahara H."/>
            <person name="Kiba T."/>
            <person name="Kim M.S."/>
            <person name="Koo N."/>
            <person name="Laohavisit A."/>
            <person name="Lee Y.H."/>
            <person name="Lumba S."/>
            <person name="McCourt P."/>
            <person name="Mortimer J.C."/>
            <person name="Mutuku J.M."/>
            <person name="Nomura T."/>
            <person name="Sasaki-Sekimoto Y."/>
            <person name="Seto Y."/>
            <person name="Wang Y."/>
            <person name="Wakatake T."/>
            <person name="Sakakibara H."/>
            <person name="Demura T."/>
            <person name="Yamaguchi S."/>
            <person name="Yoneyama K."/>
            <person name="Manabe R.I."/>
            <person name="Nelson D.C."/>
            <person name="Schulman A.H."/>
            <person name="Timko M.P."/>
            <person name="dePamphilis C.W."/>
            <person name="Choi D."/>
            <person name="Shirasu K."/>
        </authorList>
    </citation>
    <scope>NUCLEOTIDE SEQUENCE [LARGE SCALE GENOMIC DNA]</scope>
    <source>
        <strain evidence="3">cv. UVA1</strain>
    </source>
</reference>
<dbReference type="PANTHER" id="PTHR36766:SF40">
    <property type="entry name" value="DISEASE RESISTANCE PROTEIN RGA3"/>
    <property type="match status" value="1"/>
</dbReference>
<name>A0A5A7PZC5_STRAF</name>
<dbReference type="GO" id="GO:0006952">
    <property type="term" value="P:defense response"/>
    <property type="evidence" value="ECO:0007669"/>
    <property type="project" value="UniProtKB-KW"/>
</dbReference>
<evidence type="ECO:0000313" key="3">
    <source>
        <dbReference type="Proteomes" id="UP000325081"/>
    </source>
</evidence>
<dbReference type="Proteomes" id="UP000325081">
    <property type="component" value="Unassembled WGS sequence"/>
</dbReference>
<dbReference type="OrthoDB" id="37484at2759"/>
<protein>
    <submittedName>
        <fullName evidence="2">NBS-LRR type disease resistance protein</fullName>
    </submittedName>
</protein>
<dbReference type="PANTHER" id="PTHR36766">
    <property type="entry name" value="PLANT BROAD-SPECTRUM MILDEW RESISTANCE PROTEIN RPW8"/>
    <property type="match status" value="1"/>
</dbReference>
<gene>
    <name evidence="2" type="ORF">STAS_14426</name>
</gene>
<sequence length="256" mass="29122">MNVREEFRKLEKSFFTIRELMSIMEEKKFFSHGEEDIQFVTKMQAFVMRMDPFGCIIWVYVGQYFDSVRILRYIMEQLTQKECNFSDLNALQNSQRPSPARIRRLLEYGAQDWDTLVLPLESTAYGSFVIVTTRSSKMDRVQAGFLSDHDCCGLVEQIAVPSFNIPDEIRSVIESKCGGLPLAATSLGTVPSSAVTTQLKWEFVLRDDTWETPQGRIVLDSLSGEGTTFVEELPTTPISSAPLFPILCYVPGFPHF</sequence>
<evidence type="ECO:0000256" key="1">
    <source>
        <dbReference type="ARBA" id="ARBA00022821"/>
    </source>
</evidence>
<organism evidence="2 3">
    <name type="scientific">Striga asiatica</name>
    <name type="common">Asiatic witchweed</name>
    <name type="synonym">Buchnera asiatica</name>
    <dbReference type="NCBI Taxonomy" id="4170"/>
    <lineage>
        <taxon>Eukaryota</taxon>
        <taxon>Viridiplantae</taxon>
        <taxon>Streptophyta</taxon>
        <taxon>Embryophyta</taxon>
        <taxon>Tracheophyta</taxon>
        <taxon>Spermatophyta</taxon>
        <taxon>Magnoliopsida</taxon>
        <taxon>eudicotyledons</taxon>
        <taxon>Gunneridae</taxon>
        <taxon>Pentapetalae</taxon>
        <taxon>asterids</taxon>
        <taxon>lamiids</taxon>
        <taxon>Lamiales</taxon>
        <taxon>Orobanchaceae</taxon>
        <taxon>Buchnereae</taxon>
        <taxon>Striga</taxon>
    </lineage>
</organism>
<keyword evidence="1" id="KW-0611">Plant defense</keyword>
<dbReference type="AlphaFoldDB" id="A0A5A7PZC5"/>
<dbReference type="InterPro" id="IPR027417">
    <property type="entry name" value="P-loop_NTPase"/>
</dbReference>
<comment type="caution">
    <text evidence="2">The sequence shown here is derived from an EMBL/GenBank/DDBJ whole genome shotgun (WGS) entry which is preliminary data.</text>
</comment>
<dbReference type="GO" id="GO:0043531">
    <property type="term" value="F:ADP binding"/>
    <property type="evidence" value="ECO:0007669"/>
    <property type="project" value="InterPro"/>
</dbReference>